<gene>
    <name evidence="1" type="ORF">QYF61_006745</name>
</gene>
<name>A0AAN7S3G4_MYCAM</name>
<comment type="caution">
    <text evidence="1">The sequence shown here is derived from an EMBL/GenBank/DDBJ whole genome shotgun (WGS) entry which is preliminary data.</text>
</comment>
<reference evidence="1 2" key="1">
    <citation type="journal article" date="2023" name="J. Hered.">
        <title>Chromosome-level genome of the wood stork (Mycteria americana) provides insight into avian chromosome evolution.</title>
        <authorList>
            <person name="Flamio R. Jr."/>
            <person name="Ramstad K.M."/>
        </authorList>
    </citation>
    <scope>NUCLEOTIDE SEQUENCE [LARGE SCALE GENOMIC DNA]</scope>
    <source>
        <strain evidence="1">JAX WOST 10</strain>
    </source>
</reference>
<organism evidence="1 2">
    <name type="scientific">Mycteria americana</name>
    <name type="common">Wood stork</name>
    <dbReference type="NCBI Taxonomy" id="33587"/>
    <lineage>
        <taxon>Eukaryota</taxon>
        <taxon>Metazoa</taxon>
        <taxon>Chordata</taxon>
        <taxon>Craniata</taxon>
        <taxon>Vertebrata</taxon>
        <taxon>Euteleostomi</taxon>
        <taxon>Archelosauria</taxon>
        <taxon>Archosauria</taxon>
        <taxon>Dinosauria</taxon>
        <taxon>Saurischia</taxon>
        <taxon>Theropoda</taxon>
        <taxon>Coelurosauria</taxon>
        <taxon>Aves</taxon>
        <taxon>Neognathae</taxon>
        <taxon>Neoaves</taxon>
        <taxon>Aequornithes</taxon>
        <taxon>Ciconiiformes</taxon>
        <taxon>Ciconiidae</taxon>
        <taxon>Mycteria</taxon>
    </lineage>
</organism>
<protein>
    <submittedName>
        <fullName evidence="1">Uncharacterized protein</fullName>
    </submittedName>
</protein>
<proteinExistence type="predicted"/>
<evidence type="ECO:0000313" key="2">
    <source>
        <dbReference type="Proteomes" id="UP001333110"/>
    </source>
</evidence>
<dbReference type="EMBL" id="JAUNZN010000007">
    <property type="protein sequence ID" value="KAK4818146.1"/>
    <property type="molecule type" value="Genomic_DNA"/>
</dbReference>
<accession>A0AAN7S3G4</accession>
<evidence type="ECO:0000313" key="1">
    <source>
        <dbReference type="EMBL" id="KAK4818146.1"/>
    </source>
</evidence>
<dbReference type="PANTHER" id="PTHR33332">
    <property type="entry name" value="REVERSE TRANSCRIPTASE DOMAIN-CONTAINING PROTEIN"/>
    <property type="match status" value="1"/>
</dbReference>
<sequence>MRKAHLEYCVQFWAPHHKRDIEELERVQRRATKLVKGLEHKSDEERLRELGLFSLEKRRLRGDLIALYNYLKGGCREVGVGLFPQVTSDRMRGNGLKLRQGRFRLDIRNNFFTKGLSSIGTGCPGKWWRHHPWSWLTRQAQRVMISSMITAGRQWCTLWSIFTNSLDNARECTLSYFAGNTNLGKSLILLVSCAAIQMDLKGLEKWAEKQLMEFKGKCKYTLGTKQLESSSAEKNLGILVENMLNTNQQVILAMKANSTLDCIRKSTVNRLREVILPLITGHIWSTGSSSRLPSYIKVRDILEQIQQRVMKMIKEMKHLSYESELGPERRFMLGDLIDRTSGKGHKPKHRKSSFNVRKPPQHFILRVIRNWHKLPRKIMESLALEDTALAWTTKADFALSLVEPHTIGPSPSIQPGQVPLQSLPPLKQINTPTQLGVICKLTEGALDPFVQIIDKDIKQNWPQHRALGNTTCDQLPTGANSIHHHSLGPAIQPVLYPAKSTPVQAISSQFLQENAVGNRVKGFTEV</sequence>
<dbReference type="AlphaFoldDB" id="A0AAN7S3G4"/>
<keyword evidence="2" id="KW-1185">Reference proteome</keyword>
<dbReference type="Proteomes" id="UP001333110">
    <property type="component" value="Unassembled WGS sequence"/>
</dbReference>